<name>A0A0A9E252_ARUDO</name>
<sequence length="73" mass="8011">MTSWLLGMLGPEFEAELSVSFFLTFGFFEATESGVSSLRSCSLCDSISSRENTGSFHVLFRLGARSSKCFSHS</sequence>
<organism evidence="1">
    <name type="scientific">Arundo donax</name>
    <name type="common">Giant reed</name>
    <name type="synonym">Donax arundinaceus</name>
    <dbReference type="NCBI Taxonomy" id="35708"/>
    <lineage>
        <taxon>Eukaryota</taxon>
        <taxon>Viridiplantae</taxon>
        <taxon>Streptophyta</taxon>
        <taxon>Embryophyta</taxon>
        <taxon>Tracheophyta</taxon>
        <taxon>Spermatophyta</taxon>
        <taxon>Magnoliopsida</taxon>
        <taxon>Liliopsida</taxon>
        <taxon>Poales</taxon>
        <taxon>Poaceae</taxon>
        <taxon>PACMAD clade</taxon>
        <taxon>Arundinoideae</taxon>
        <taxon>Arundineae</taxon>
        <taxon>Arundo</taxon>
    </lineage>
</organism>
<proteinExistence type="predicted"/>
<reference evidence="1" key="2">
    <citation type="journal article" date="2015" name="Data Brief">
        <title>Shoot transcriptome of the giant reed, Arundo donax.</title>
        <authorList>
            <person name="Barrero R.A."/>
            <person name="Guerrero F.D."/>
            <person name="Moolhuijzen P."/>
            <person name="Goolsby J.A."/>
            <person name="Tidwell J."/>
            <person name="Bellgard S.E."/>
            <person name="Bellgard M.I."/>
        </authorList>
    </citation>
    <scope>NUCLEOTIDE SEQUENCE</scope>
    <source>
        <tissue evidence="1">Shoot tissue taken approximately 20 cm above the soil surface</tissue>
    </source>
</reference>
<accession>A0A0A9E252</accession>
<dbReference type="AlphaFoldDB" id="A0A0A9E252"/>
<protein>
    <submittedName>
        <fullName evidence="1">EMB2773 (EMBRYO DEFECTIVE 2773)</fullName>
    </submittedName>
</protein>
<evidence type="ECO:0000313" key="1">
    <source>
        <dbReference type="EMBL" id="JAD91995.1"/>
    </source>
</evidence>
<reference evidence="1" key="1">
    <citation type="submission" date="2014-09" db="EMBL/GenBank/DDBJ databases">
        <authorList>
            <person name="Magalhaes I.L.F."/>
            <person name="Oliveira U."/>
            <person name="Santos F.R."/>
            <person name="Vidigal T.H.D.A."/>
            <person name="Brescovit A.D."/>
            <person name="Santos A.J."/>
        </authorList>
    </citation>
    <scope>NUCLEOTIDE SEQUENCE</scope>
    <source>
        <tissue evidence="1">Shoot tissue taken approximately 20 cm above the soil surface</tissue>
    </source>
</reference>
<dbReference type="EMBL" id="GBRH01205900">
    <property type="protein sequence ID" value="JAD91995.1"/>
    <property type="molecule type" value="Transcribed_RNA"/>
</dbReference>